<dbReference type="Gramene" id="mRNA:HanXRQr2_Chr12g0554721">
    <property type="protein sequence ID" value="mRNA:HanXRQr2_Chr12g0554721"/>
    <property type="gene ID" value="HanXRQr2_Chr12g0554721"/>
</dbReference>
<sequence length="136" mass="15571">MLDEAIEYLKQLQLKVQECKGEWELELKWEWENMGMGKGYEGIGMGYNKFPNTCEGFSARWEVGIMSNHIGKLSSTNMVKSDPGFCSELANVKQYEFANHSTSIKVGCMVLGTLKRDPYAWFMLKVLLEQFHICIG</sequence>
<comment type="caution">
    <text evidence="1">The sequence shown here is derived from an EMBL/GenBank/DDBJ whole genome shotgun (WGS) entry which is preliminary data.</text>
</comment>
<evidence type="ECO:0000313" key="2">
    <source>
        <dbReference type="Proteomes" id="UP000215914"/>
    </source>
</evidence>
<dbReference type="AlphaFoldDB" id="A0A9K3MX46"/>
<name>A0A9K3MX46_HELAN</name>
<gene>
    <name evidence="1" type="ORF">HanXRQr2_Chr12g0554721</name>
</gene>
<evidence type="ECO:0008006" key="3">
    <source>
        <dbReference type="Google" id="ProtNLM"/>
    </source>
</evidence>
<reference evidence="1" key="1">
    <citation type="journal article" date="2017" name="Nature">
        <title>The sunflower genome provides insights into oil metabolism, flowering and Asterid evolution.</title>
        <authorList>
            <person name="Badouin H."/>
            <person name="Gouzy J."/>
            <person name="Grassa C.J."/>
            <person name="Murat F."/>
            <person name="Staton S.E."/>
            <person name="Cottret L."/>
            <person name="Lelandais-Briere C."/>
            <person name="Owens G.L."/>
            <person name="Carrere S."/>
            <person name="Mayjonade B."/>
            <person name="Legrand L."/>
            <person name="Gill N."/>
            <person name="Kane N.C."/>
            <person name="Bowers J.E."/>
            <person name="Hubner S."/>
            <person name="Bellec A."/>
            <person name="Berard A."/>
            <person name="Berges H."/>
            <person name="Blanchet N."/>
            <person name="Boniface M.C."/>
            <person name="Brunel D."/>
            <person name="Catrice O."/>
            <person name="Chaidir N."/>
            <person name="Claudel C."/>
            <person name="Donnadieu C."/>
            <person name="Faraut T."/>
            <person name="Fievet G."/>
            <person name="Helmstetter N."/>
            <person name="King M."/>
            <person name="Knapp S.J."/>
            <person name="Lai Z."/>
            <person name="Le Paslier M.C."/>
            <person name="Lippi Y."/>
            <person name="Lorenzon L."/>
            <person name="Mandel J.R."/>
            <person name="Marage G."/>
            <person name="Marchand G."/>
            <person name="Marquand E."/>
            <person name="Bret-Mestries E."/>
            <person name="Morien E."/>
            <person name="Nambeesan S."/>
            <person name="Nguyen T."/>
            <person name="Pegot-Espagnet P."/>
            <person name="Pouilly N."/>
            <person name="Raftis F."/>
            <person name="Sallet E."/>
            <person name="Schiex T."/>
            <person name="Thomas J."/>
            <person name="Vandecasteele C."/>
            <person name="Vares D."/>
            <person name="Vear F."/>
            <person name="Vautrin S."/>
            <person name="Crespi M."/>
            <person name="Mangin B."/>
            <person name="Burke J.M."/>
            <person name="Salse J."/>
            <person name="Munos S."/>
            <person name="Vincourt P."/>
            <person name="Rieseberg L.H."/>
            <person name="Langlade N.B."/>
        </authorList>
    </citation>
    <scope>NUCLEOTIDE SEQUENCE</scope>
    <source>
        <tissue evidence="1">Leaves</tissue>
    </source>
</reference>
<dbReference type="Proteomes" id="UP000215914">
    <property type="component" value="Unassembled WGS sequence"/>
</dbReference>
<accession>A0A9K3MX46</accession>
<organism evidence="1 2">
    <name type="scientific">Helianthus annuus</name>
    <name type="common">Common sunflower</name>
    <dbReference type="NCBI Taxonomy" id="4232"/>
    <lineage>
        <taxon>Eukaryota</taxon>
        <taxon>Viridiplantae</taxon>
        <taxon>Streptophyta</taxon>
        <taxon>Embryophyta</taxon>
        <taxon>Tracheophyta</taxon>
        <taxon>Spermatophyta</taxon>
        <taxon>Magnoliopsida</taxon>
        <taxon>eudicotyledons</taxon>
        <taxon>Gunneridae</taxon>
        <taxon>Pentapetalae</taxon>
        <taxon>asterids</taxon>
        <taxon>campanulids</taxon>
        <taxon>Asterales</taxon>
        <taxon>Asteraceae</taxon>
        <taxon>Asteroideae</taxon>
        <taxon>Heliantheae alliance</taxon>
        <taxon>Heliantheae</taxon>
        <taxon>Helianthus</taxon>
    </lineage>
</organism>
<proteinExistence type="predicted"/>
<protein>
    <recommendedName>
        <fullName evidence="3">Myc-type, basic helix-loop-helix (BHLH) domain-containing protein</fullName>
    </recommendedName>
</protein>
<dbReference type="EMBL" id="MNCJ02000327">
    <property type="protein sequence ID" value="KAF5779044.1"/>
    <property type="molecule type" value="Genomic_DNA"/>
</dbReference>
<keyword evidence="2" id="KW-1185">Reference proteome</keyword>
<reference evidence="1" key="2">
    <citation type="submission" date="2020-06" db="EMBL/GenBank/DDBJ databases">
        <title>Helianthus annuus Genome sequencing and assembly Release 2.</title>
        <authorList>
            <person name="Gouzy J."/>
            <person name="Langlade N."/>
            <person name="Munos S."/>
        </authorList>
    </citation>
    <scope>NUCLEOTIDE SEQUENCE</scope>
    <source>
        <tissue evidence="1">Leaves</tissue>
    </source>
</reference>
<evidence type="ECO:0000313" key="1">
    <source>
        <dbReference type="EMBL" id="KAF5779044.1"/>
    </source>
</evidence>